<proteinExistence type="predicted"/>
<dbReference type="AlphaFoldDB" id="A0A3P6D0A4"/>
<sequence length="54" mass="5876">MEENDQLGSCPPASPPRHDKVIYIIYYGSKVSGIMHAAAKKSTRDAKNGKEPGM</sequence>
<accession>A0A3P6D0A4</accession>
<gene>
    <name evidence="1" type="ORF">BOLC2T10197H</name>
</gene>
<reference evidence="1" key="1">
    <citation type="submission" date="2018-11" db="EMBL/GenBank/DDBJ databases">
        <authorList>
            <consortium name="Genoscope - CEA"/>
            <person name="William W."/>
        </authorList>
    </citation>
    <scope>NUCLEOTIDE SEQUENCE</scope>
</reference>
<organism evidence="1">
    <name type="scientific">Brassica oleracea</name>
    <name type="common">Wild cabbage</name>
    <dbReference type="NCBI Taxonomy" id="3712"/>
    <lineage>
        <taxon>Eukaryota</taxon>
        <taxon>Viridiplantae</taxon>
        <taxon>Streptophyta</taxon>
        <taxon>Embryophyta</taxon>
        <taxon>Tracheophyta</taxon>
        <taxon>Spermatophyta</taxon>
        <taxon>Magnoliopsida</taxon>
        <taxon>eudicotyledons</taxon>
        <taxon>Gunneridae</taxon>
        <taxon>Pentapetalae</taxon>
        <taxon>rosids</taxon>
        <taxon>malvids</taxon>
        <taxon>Brassicales</taxon>
        <taxon>Brassicaceae</taxon>
        <taxon>Brassiceae</taxon>
        <taxon>Brassica</taxon>
    </lineage>
</organism>
<evidence type="ECO:0000313" key="1">
    <source>
        <dbReference type="EMBL" id="VDD24507.1"/>
    </source>
</evidence>
<protein>
    <submittedName>
        <fullName evidence="1">Uncharacterized protein</fullName>
    </submittedName>
</protein>
<dbReference type="EMBL" id="LR031874">
    <property type="protein sequence ID" value="VDD24507.1"/>
    <property type="molecule type" value="Genomic_DNA"/>
</dbReference>
<name>A0A3P6D0A4_BRAOL</name>